<dbReference type="RefSeq" id="WP_141270442.1">
    <property type="nucleotide sequence ID" value="NZ_BJNW01000026.1"/>
</dbReference>
<dbReference type="Gene3D" id="1.20.1250.20">
    <property type="entry name" value="MFS general substrate transporter like domains"/>
    <property type="match status" value="1"/>
</dbReference>
<feature type="transmembrane region" description="Helical" evidence="1">
    <location>
        <begin position="84"/>
        <end position="106"/>
    </location>
</feature>
<comment type="caution">
    <text evidence="2">The sequence shown here is derived from an EMBL/GenBank/DDBJ whole genome shotgun (WGS) entry which is preliminary data.</text>
</comment>
<keyword evidence="1" id="KW-0472">Membrane</keyword>
<dbReference type="AlphaFoldDB" id="A0A4Y4DA95"/>
<gene>
    <name evidence="2" type="ORF">KVA01_23620</name>
</gene>
<dbReference type="SUPFAM" id="SSF103473">
    <property type="entry name" value="MFS general substrate transporter"/>
    <property type="match status" value="1"/>
</dbReference>
<evidence type="ECO:0000313" key="3">
    <source>
        <dbReference type="Proteomes" id="UP000315730"/>
    </source>
</evidence>
<keyword evidence="3" id="KW-1185">Reference proteome</keyword>
<dbReference type="InterPro" id="IPR052524">
    <property type="entry name" value="MFS_Cyanate_Porter"/>
</dbReference>
<dbReference type="InterPro" id="IPR036259">
    <property type="entry name" value="MFS_trans_sf"/>
</dbReference>
<proteinExistence type="predicted"/>
<sequence length="116" mass="11743">MLLAAVGLIGVLGLLLFPGLSFLWALCVGFCTGGAIVVAMALFGLRSTDYHQAAALSSMAQSLGYVLAALGPVVIGLVKDAMGSWTLPLVLLAGVAVAQGVFVALAGRQRTLGERG</sequence>
<evidence type="ECO:0008006" key="4">
    <source>
        <dbReference type="Google" id="ProtNLM"/>
    </source>
</evidence>
<keyword evidence="1" id="KW-1133">Transmembrane helix</keyword>
<feature type="transmembrane region" description="Helical" evidence="1">
    <location>
        <begin position="23"/>
        <end position="43"/>
    </location>
</feature>
<dbReference type="PANTHER" id="PTHR23523">
    <property type="match status" value="1"/>
</dbReference>
<protein>
    <recommendedName>
        <fullName evidence="4">Major facilitator superfamily (MFS) profile domain-containing protein</fullName>
    </recommendedName>
</protein>
<name>A0A4Y4DA95_KOCVA</name>
<keyword evidence="1" id="KW-0812">Transmembrane</keyword>
<dbReference type="EMBL" id="BJNW01000026">
    <property type="protein sequence ID" value="GED00208.1"/>
    <property type="molecule type" value="Genomic_DNA"/>
</dbReference>
<evidence type="ECO:0000313" key="2">
    <source>
        <dbReference type="EMBL" id="GED00208.1"/>
    </source>
</evidence>
<reference evidence="2 3" key="1">
    <citation type="submission" date="2019-06" db="EMBL/GenBank/DDBJ databases">
        <title>Whole genome shotgun sequence of Kocuria varians NBRC 15358.</title>
        <authorList>
            <person name="Hosoyama A."/>
            <person name="Uohara A."/>
            <person name="Ohji S."/>
            <person name="Ichikawa N."/>
        </authorList>
    </citation>
    <scope>NUCLEOTIDE SEQUENCE [LARGE SCALE GENOMIC DNA]</scope>
    <source>
        <strain evidence="2 3">NBRC 15358</strain>
    </source>
</reference>
<organism evidence="2 3">
    <name type="scientific">Kocuria varians</name>
    <name type="common">Micrococcus varians</name>
    <dbReference type="NCBI Taxonomy" id="1272"/>
    <lineage>
        <taxon>Bacteria</taxon>
        <taxon>Bacillati</taxon>
        <taxon>Actinomycetota</taxon>
        <taxon>Actinomycetes</taxon>
        <taxon>Micrococcales</taxon>
        <taxon>Micrococcaceae</taxon>
        <taxon>Kocuria</taxon>
    </lineage>
</organism>
<feature type="transmembrane region" description="Helical" evidence="1">
    <location>
        <begin position="55"/>
        <end position="78"/>
    </location>
</feature>
<dbReference type="PANTHER" id="PTHR23523:SF2">
    <property type="entry name" value="2-NITROIMIDAZOLE TRANSPORTER"/>
    <property type="match status" value="1"/>
</dbReference>
<evidence type="ECO:0000256" key="1">
    <source>
        <dbReference type="SAM" id="Phobius"/>
    </source>
</evidence>
<accession>A0A4Y4DA95</accession>
<dbReference type="Proteomes" id="UP000315730">
    <property type="component" value="Unassembled WGS sequence"/>
</dbReference>